<evidence type="ECO:0000256" key="1">
    <source>
        <dbReference type="SAM" id="MobiDB-lite"/>
    </source>
</evidence>
<evidence type="ECO:0000313" key="3">
    <source>
        <dbReference type="Proteomes" id="UP000193067"/>
    </source>
</evidence>
<protein>
    <submittedName>
        <fullName evidence="2">Uncharacterized protein</fullName>
    </submittedName>
</protein>
<keyword evidence="3" id="KW-1185">Reference proteome</keyword>
<organism evidence="2 3">
    <name type="scientific">Trametes coccinea (strain BRFM310)</name>
    <name type="common">Pycnoporus coccineus</name>
    <dbReference type="NCBI Taxonomy" id="1353009"/>
    <lineage>
        <taxon>Eukaryota</taxon>
        <taxon>Fungi</taxon>
        <taxon>Dikarya</taxon>
        <taxon>Basidiomycota</taxon>
        <taxon>Agaricomycotina</taxon>
        <taxon>Agaricomycetes</taxon>
        <taxon>Polyporales</taxon>
        <taxon>Polyporaceae</taxon>
        <taxon>Trametes</taxon>
    </lineage>
</organism>
<feature type="region of interest" description="Disordered" evidence="1">
    <location>
        <begin position="35"/>
        <end position="67"/>
    </location>
</feature>
<feature type="compositionally biased region" description="Low complexity" evidence="1">
    <location>
        <begin position="35"/>
        <end position="48"/>
    </location>
</feature>
<evidence type="ECO:0000313" key="2">
    <source>
        <dbReference type="EMBL" id="OSD08741.1"/>
    </source>
</evidence>
<dbReference type="EMBL" id="KZ084086">
    <property type="protein sequence ID" value="OSD08741.1"/>
    <property type="molecule type" value="Genomic_DNA"/>
</dbReference>
<dbReference type="Proteomes" id="UP000193067">
    <property type="component" value="Unassembled WGS sequence"/>
</dbReference>
<accession>A0A1Y2J8D9</accession>
<gene>
    <name evidence="2" type="ORF">PYCCODRAFT_1429809</name>
</gene>
<feature type="compositionally biased region" description="Pro residues" evidence="1">
    <location>
        <begin position="49"/>
        <end position="59"/>
    </location>
</feature>
<reference evidence="2 3" key="1">
    <citation type="journal article" date="2015" name="Biotechnol. Biofuels">
        <title>Enhanced degradation of softwood versus hardwood by the white-rot fungus Pycnoporus coccineus.</title>
        <authorList>
            <person name="Couturier M."/>
            <person name="Navarro D."/>
            <person name="Chevret D."/>
            <person name="Henrissat B."/>
            <person name="Piumi F."/>
            <person name="Ruiz-Duenas F.J."/>
            <person name="Martinez A.T."/>
            <person name="Grigoriev I.V."/>
            <person name="Riley R."/>
            <person name="Lipzen A."/>
            <person name="Berrin J.G."/>
            <person name="Master E.R."/>
            <person name="Rosso M.N."/>
        </authorList>
    </citation>
    <scope>NUCLEOTIDE SEQUENCE [LARGE SCALE GENOMIC DNA]</scope>
    <source>
        <strain evidence="2 3">BRFM310</strain>
    </source>
</reference>
<sequence length="89" mass="9297">MLHIPPSPSPPSAHSHSSTPLLALYITHSRMCPTDTSLRLTTPTRPLSPLLPPPSPTSPHPLAHASKSSLCSAPVHRSLSAAPPPCLSC</sequence>
<dbReference type="AlphaFoldDB" id="A0A1Y2J8D9"/>
<name>A0A1Y2J8D9_TRAC3</name>
<proteinExistence type="predicted"/>